<keyword evidence="3" id="KW-1185">Reference proteome</keyword>
<evidence type="ECO:0000313" key="3">
    <source>
        <dbReference type="Proteomes" id="UP000799779"/>
    </source>
</evidence>
<gene>
    <name evidence="2" type="ORF">P154DRAFT_256044</name>
</gene>
<evidence type="ECO:0000256" key="1">
    <source>
        <dbReference type="SAM" id="SignalP"/>
    </source>
</evidence>
<protein>
    <recommendedName>
        <fullName evidence="4">Secreted protein</fullName>
    </recommendedName>
</protein>
<accession>A0A6A5X0X1</accession>
<keyword evidence="1" id="KW-0732">Signal</keyword>
<evidence type="ECO:0000313" key="2">
    <source>
        <dbReference type="EMBL" id="KAF2006281.1"/>
    </source>
</evidence>
<proteinExistence type="predicted"/>
<evidence type="ECO:0008006" key="4">
    <source>
        <dbReference type="Google" id="ProtNLM"/>
    </source>
</evidence>
<sequence>MSAFSPLRFRLPLLFLSHWQISCSAHERGLQNMGAVRYEALPPAAHSGGSECGESRISRTACSHLATQARLAHPRDPQMPRSRCCPPGRHLNRPCVDNVAGVAASFPSERQAFQQRPLQHHGGKGGTCVLANCRRHSICIAMHTHTMMLTTSSLKEPP</sequence>
<dbReference type="Proteomes" id="UP000799779">
    <property type="component" value="Unassembled WGS sequence"/>
</dbReference>
<name>A0A6A5X0X1_9PLEO</name>
<organism evidence="2 3">
    <name type="scientific">Amniculicola lignicola CBS 123094</name>
    <dbReference type="NCBI Taxonomy" id="1392246"/>
    <lineage>
        <taxon>Eukaryota</taxon>
        <taxon>Fungi</taxon>
        <taxon>Dikarya</taxon>
        <taxon>Ascomycota</taxon>
        <taxon>Pezizomycotina</taxon>
        <taxon>Dothideomycetes</taxon>
        <taxon>Pleosporomycetidae</taxon>
        <taxon>Pleosporales</taxon>
        <taxon>Amniculicolaceae</taxon>
        <taxon>Amniculicola</taxon>
    </lineage>
</organism>
<feature type="signal peptide" evidence="1">
    <location>
        <begin position="1"/>
        <end position="25"/>
    </location>
</feature>
<dbReference type="AlphaFoldDB" id="A0A6A5X0X1"/>
<reference evidence="2" key="1">
    <citation type="journal article" date="2020" name="Stud. Mycol.">
        <title>101 Dothideomycetes genomes: a test case for predicting lifestyles and emergence of pathogens.</title>
        <authorList>
            <person name="Haridas S."/>
            <person name="Albert R."/>
            <person name="Binder M."/>
            <person name="Bloem J."/>
            <person name="Labutti K."/>
            <person name="Salamov A."/>
            <person name="Andreopoulos B."/>
            <person name="Baker S."/>
            <person name="Barry K."/>
            <person name="Bills G."/>
            <person name="Bluhm B."/>
            <person name="Cannon C."/>
            <person name="Castanera R."/>
            <person name="Culley D."/>
            <person name="Daum C."/>
            <person name="Ezra D."/>
            <person name="Gonzalez J."/>
            <person name="Henrissat B."/>
            <person name="Kuo A."/>
            <person name="Liang C."/>
            <person name="Lipzen A."/>
            <person name="Lutzoni F."/>
            <person name="Magnuson J."/>
            <person name="Mondo S."/>
            <person name="Nolan M."/>
            <person name="Ohm R."/>
            <person name="Pangilinan J."/>
            <person name="Park H.-J."/>
            <person name="Ramirez L."/>
            <person name="Alfaro M."/>
            <person name="Sun H."/>
            <person name="Tritt A."/>
            <person name="Yoshinaga Y."/>
            <person name="Zwiers L.-H."/>
            <person name="Turgeon B."/>
            <person name="Goodwin S."/>
            <person name="Spatafora J."/>
            <person name="Crous P."/>
            <person name="Grigoriev I."/>
        </authorList>
    </citation>
    <scope>NUCLEOTIDE SEQUENCE</scope>
    <source>
        <strain evidence="2">CBS 123094</strain>
    </source>
</reference>
<feature type="chain" id="PRO_5025369857" description="Secreted protein" evidence="1">
    <location>
        <begin position="26"/>
        <end position="158"/>
    </location>
</feature>
<dbReference type="EMBL" id="ML977560">
    <property type="protein sequence ID" value="KAF2006281.1"/>
    <property type="molecule type" value="Genomic_DNA"/>
</dbReference>